<name>A0A8X6PMX1_NEPPI</name>
<evidence type="ECO:0000313" key="2">
    <source>
        <dbReference type="Proteomes" id="UP000887013"/>
    </source>
</evidence>
<protein>
    <submittedName>
        <fullName evidence="1">Uncharacterized protein</fullName>
    </submittedName>
</protein>
<sequence length="113" mass="12728">MLAYLWLERVKTKCPRARDLFVAFSREKNDCAEFEDFLFGFHYEDFPGLCMYKISKAKFLSGITQEARVNRERVGSCGGSLAGEGEIKYEGDRVGKALTGSGVCQDQLLVIDE</sequence>
<organism evidence="1 2">
    <name type="scientific">Nephila pilipes</name>
    <name type="common">Giant wood spider</name>
    <name type="synonym">Nephila maculata</name>
    <dbReference type="NCBI Taxonomy" id="299642"/>
    <lineage>
        <taxon>Eukaryota</taxon>
        <taxon>Metazoa</taxon>
        <taxon>Ecdysozoa</taxon>
        <taxon>Arthropoda</taxon>
        <taxon>Chelicerata</taxon>
        <taxon>Arachnida</taxon>
        <taxon>Araneae</taxon>
        <taxon>Araneomorphae</taxon>
        <taxon>Entelegynae</taxon>
        <taxon>Araneoidea</taxon>
        <taxon>Nephilidae</taxon>
        <taxon>Nephila</taxon>
    </lineage>
</organism>
<comment type="caution">
    <text evidence="1">The sequence shown here is derived from an EMBL/GenBank/DDBJ whole genome shotgun (WGS) entry which is preliminary data.</text>
</comment>
<gene>
    <name evidence="1" type="ORF">NPIL_618551</name>
</gene>
<evidence type="ECO:0000313" key="1">
    <source>
        <dbReference type="EMBL" id="GFT79218.1"/>
    </source>
</evidence>
<reference evidence="1" key="1">
    <citation type="submission" date="2020-08" db="EMBL/GenBank/DDBJ databases">
        <title>Multicomponent nature underlies the extraordinary mechanical properties of spider dragline silk.</title>
        <authorList>
            <person name="Kono N."/>
            <person name="Nakamura H."/>
            <person name="Mori M."/>
            <person name="Yoshida Y."/>
            <person name="Ohtoshi R."/>
            <person name="Malay A.D."/>
            <person name="Moran D.A.P."/>
            <person name="Tomita M."/>
            <person name="Numata K."/>
            <person name="Arakawa K."/>
        </authorList>
    </citation>
    <scope>NUCLEOTIDE SEQUENCE</scope>
</reference>
<dbReference type="AlphaFoldDB" id="A0A8X6PMX1"/>
<keyword evidence="2" id="KW-1185">Reference proteome</keyword>
<proteinExistence type="predicted"/>
<dbReference type="Proteomes" id="UP000887013">
    <property type="component" value="Unassembled WGS sequence"/>
</dbReference>
<dbReference type="EMBL" id="BMAW01071690">
    <property type="protein sequence ID" value="GFT79218.1"/>
    <property type="molecule type" value="Genomic_DNA"/>
</dbReference>
<accession>A0A8X6PMX1</accession>